<dbReference type="VEuPathDB" id="VectorBase:GBRI044540"/>
<keyword evidence="2" id="KW-1185">Reference proteome</keyword>
<name>A0A1A9X533_9MUSC</name>
<protein>
    <submittedName>
        <fullName evidence="1">Uncharacterized protein</fullName>
    </submittedName>
</protein>
<sequence>MDIKNDTQLLVPVQQSYFEYFQWYKNIVCTDKIRPSDYKQEPKFRNFSTVAGRRNRLISLFSFRLRDIEIPAAQIFLGSRGAKSSILLSKILLLFVLRVFPNISDG</sequence>
<dbReference type="AlphaFoldDB" id="A0A1A9X533"/>
<dbReference type="Proteomes" id="UP000091820">
    <property type="component" value="Unassembled WGS sequence"/>
</dbReference>
<reference evidence="1" key="2">
    <citation type="submission" date="2020-05" db="UniProtKB">
        <authorList>
            <consortium name="EnsemblMetazoa"/>
        </authorList>
    </citation>
    <scope>IDENTIFICATION</scope>
    <source>
        <strain evidence="1">IAEA</strain>
    </source>
</reference>
<dbReference type="EnsemblMetazoa" id="GBRI044540-RA">
    <property type="protein sequence ID" value="GBRI044540-PA"/>
    <property type="gene ID" value="GBRI044540"/>
</dbReference>
<accession>A0A1A9X533</accession>
<reference evidence="2" key="1">
    <citation type="submission" date="2014-03" db="EMBL/GenBank/DDBJ databases">
        <authorList>
            <person name="Aksoy S."/>
            <person name="Warren W."/>
            <person name="Wilson R.K."/>
        </authorList>
    </citation>
    <scope>NUCLEOTIDE SEQUENCE [LARGE SCALE GENOMIC DNA]</scope>
    <source>
        <strain evidence="2">IAEA</strain>
    </source>
</reference>
<evidence type="ECO:0000313" key="1">
    <source>
        <dbReference type="EnsemblMetazoa" id="GBRI044540-PA"/>
    </source>
</evidence>
<proteinExistence type="predicted"/>
<organism evidence="1 2">
    <name type="scientific">Glossina brevipalpis</name>
    <dbReference type="NCBI Taxonomy" id="37001"/>
    <lineage>
        <taxon>Eukaryota</taxon>
        <taxon>Metazoa</taxon>
        <taxon>Ecdysozoa</taxon>
        <taxon>Arthropoda</taxon>
        <taxon>Hexapoda</taxon>
        <taxon>Insecta</taxon>
        <taxon>Pterygota</taxon>
        <taxon>Neoptera</taxon>
        <taxon>Endopterygota</taxon>
        <taxon>Diptera</taxon>
        <taxon>Brachycera</taxon>
        <taxon>Muscomorpha</taxon>
        <taxon>Hippoboscoidea</taxon>
        <taxon>Glossinidae</taxon>
        <taxon>Glossina</taxon>
    </lineage>
</organism>
<evidence type="ECO:0000313" key="2">
    <source>
        <dbReference type="Proteomes" id="UP000091820"/>
    </source>
</evidence>